<name>A0A7I7SQA4_9MYCO</name>
<proteinExistence type="inferred from homology"/>
<dbReference type="Proteomes" id="UP000466445">
    <property type="component" value="Chromosome"/>
</dbReference>
<protein>
    <submittedName>
        <fullName evidence="6">Xylulokinase</fullName>
    </submittedName>
</protein>
<accession>A0A7I7SQA4</accession>
<dbReference type="Pfam" id="PF02782">
    <property type="entry name" value="FGGY_C"/>
    <property type="match status" value="1"/>
</dbReference>
<dbReference type="Pfam" id="PF00370">
    <property type="entry name" value="FGGY_N"/>
    <property type="match status" value="1"/>
</dbReference>
<dbReference type="RefSeq" id="WP_163695744.1">
    <property type="nucleotide sequence ID" value="NZ_AP022595.1"/>
</dbReference>
<dbReference type="GO" id="GO:0016301">
    <property type="term" value="F:kinase activity"/>
    <property type="evidence" value="ECO:0007669"/>
    <property type="project" value="UniProtKB-KW"/>
</dbReference>
<reference evidence="6 7" key="1">
    <citation type="journal article" date="2019" name="Emerg. Microbes Infect.">
        <title>Comprehensive subspecies identification of 175 nontuberculous mycobacteria species based on 7547 genomic profiles.</title>
        <authorList>
            <person name="Matsumoto Y."/>
            <person name="Kinjo T."/>
            <person name="Motooka D."/>
            <person name="Nabeya D."/>
            <person name="Jung N."/>
            <person name="Uechi K."/>
            <person name="Horii T."/>
            <person name="Iida T."/>
            <person name="Fujita J."/>
            <person name="Nakamura S."/>
        </authorList>
    </citation>
    <scope>NUCLEOTIDE SEQUENCE [LARGE SCALE GENOMIC DNA]</scope>
    <source>
        <strain evidence="6 7">JCM 30395</strain>
    </source>
</reference>
<keyword evidence="3 6" id="KW-0418">Kinase</keyword>
<evidence type="ECO:0000256" key="2">
    <source>
        <dbReference type="ARBA" id="ARBA00022679"/>
    </source>
</evidence>
<feature type="domain" description="Carbohydrate kinase FGGY N-terminal" evidence="4">
    <location>
        <begin position="8"/>
        <end position="244"/>
    </location>
</feature>
<keyword evidence="7" id="KW-1185">Reference proteome</keyword>
<dbReference type="InterPro" id="IPR043129">
    <property type="entry name" value="ATPase_NBD"/>
</dbReference>
<evidence type="ECO:0000256" key="3">
    <source>
        <dbReference type="ARBA" id="ARBA00022777"/>
    </source>
</evidence>
<gene>
    <name evidence="6" type="primary">xylB_1</name>
    <name evidence="6" type="ORF">MSAR_14550</name>
</gene>
<dbReference type="InterPro" id="IPR018484">
    <property type="entry name" value="FGGY_N"/>
</dbReference>
<evidence type="ECO:0000259" key="5">
    <source>
        <dbReference type="Pfam" id="PF02782"/>
    </source>
</evidence>
<dbReference type="KEGG" id="msar:MSAR_14550"/>
<dbReference type="InterPro" id="IPR050406">
    <property type="entry name" value="FGGY_Carb_Kinase"/>
</dbReference>
<evidence type="ECO:0000313" key="7">
    <source>
        <dbReference type="Proteomes" id="UP000466445"/>
    </source>
</evidence>
<dbReference type="AlphaFoldDB" id="A0A7I7SQA4"/>
<sequence length="484" mass="50998">MTTRELLTIGLDLGTSSLKAVAVGENGRCVARARVGYPTAQPELAAAEQDPADWIDACRTAVDTLAQRTDPSSWRAIALSGMLPTLVNLGPGGVPVGPALTWQDGRAEPDGEQIAAAIGAETLYRRTGQRFDGRYLIAMHRRRVRLGVTPADSVVAGAKDYLYQVLTGELLTDPSTAAGYGAYDLHDARWDDATLAAAQVTEVPALAPSDTRRPLRAELAARWGCPVDIPVLLGAADSVLGAYGLGVRHPGPIAYIAGTSNVILGRSATLQLDDLGRFLVTPMEDNGFGLEMDLLATGSAVQWLAGLLGLDSPAALGDLADAAELSSAPMVLPYLSPGEQGALWDPGLRGATEGLTLRTTPAELARGLLAGIVAESRRCIDVLTHATATPGPILVTGSGGTPMAFRRDLADATDRAVHFHGDERDHCALGAALFAGRQVLDWPAGQVSEIPAEVIEPDSSRADLWAQRFAAHDALRLSQQERHR</sequence>
<dbReference type="PANTHER" id="PTHR43095">
    <property type="entry name" value="SUGAR KINASE"/>
    <property type="match status" value="1"/>
</dbReference>
<dbReference type="EMBL" id="AP022595">
    <property type="protein sequence ID" value="BBY58319.1"/>
    <property type="molecule type" value="Genomic_DNA"/>
</dbReference>
<dbReference type="InterPro" id="IPR018485">
    <property type="entry name" value="FGGY_C"/>
</dbReference>
<dbReference type="PIRSF" id="PIRSF000538">
    <property type="entry name" value="GlpK"/>
    <property type="match status" value="1"/>
</dbReference>
<comment type="similarity">
    <text evidence="1">Belongs to the FGGY kinase family.</text>
</comment>
<dbReference type="InterPro" id="IPR000577">
    <property type="entry name" value="Carb_kinase_FGGY"/>
</dbReference>
<evidence type="ECO:0000259" key="4">
    <source>
        <dbReference type="Pfam" id="PF00370"/>
    </source>
</evidence>
<evidence type="ECO:0000256" key="1">
    <source>
        <dbReference type="ARBA" id="ARBA00009156"/>
    </source>
</evidence>
<dbReference type="GO" id="GO:0005975">
    <property type="term" value="P:carbohydrate metabolic process"/>
    <property type="evidence" value="ECO:0007669"/>
    <property type="project" value="InterPro"/>
</dbReference>
<evidence type="ECO:0000313" key="6">
    <source>
        <dbReference type="EMBL" id="BBY58319.1"/>
    </source>
</evidence>
<keyword evidence="2" id="KW-0808">Transferase</keyword>
<dbReference type="SUPFAM" id="SSF53067">
    <property type="entry name" value="Actin-like ATPase domain"/>
    <property type="match status" value="2"/>
</dbReference>
<dbReference type="Gene3D" id="3.30.420.40">
    <property type="match status" value="2"/>
</dbReference>
<organism evidence="6 7">
    <name type="scientific">Mycolicibacterium sarraceniae</name>
    <dbReference type="NCBI Taxonomy" id="1534348"/>
    <lineage>
        <taxon>Bacteria</taxon>
        <taxon>Bacillati</taxon>
        <taxon>Actinomycetota</taxon>
        <taxon>Actinomycetes</taxon>
        <taxon>Mycobacteriales</taxon>
        <taxon>Mycobacteriaceae</taxon>
        <taxon>Mycolicibacterium</taxon>
    </lineage>
</organism>
<feature type="domain" description="Carbohydrate kinase FGGY C-terminal" evidence="5">
    <location>
        <begin position="254"/>
        <end position="437"/>
    </location>
</feature>